<evidence type="ECO:0008006" key="3">
    <source>
        <dbReference type="Google" id="ProtNLM"/>
    </source>
</evidence>
<dbReference type="OrthoDB" id="2984at2759"/>
<dbReference type="STRING" id="1088818.A0A2H9ZR48"/>
<proteinExistence type="predicted"/>
<dbReference type="Proteomes" id="UP000236161">
    <property type="component" value="Unassembled WGS sequence"/>
</dbReference>
<dbReference type="InterPro" id="IPR029063">
    <property type="entry name" value="SAM-dependent_MTases_sf"/>
</dbReference>
<dbReference type="Gene3D" id="3.40.50.150">
    <property type="entry name" value="Vaccinia Virus protein VP39"/>
    <property type="match status" value="1"/>
</dbReference>
<dbReference type="PANTHER" id="PTHR35276:SF1">
    <property type="entry name" value="TRNA (MNM(5)S(2)U34)-METHYLTRANSFERASE, CHLOROPLASTIC"/>
    <property type="match status" value="1"/>
</dbReference>
<accession>A0A2H9ZR48</accession>
<dbReference type="Pfam" id="PF06962">
    <property type="entry name" value="rRNA_methylase"/>
    <property type="match status" value="1"/>
</dbReference>
<gene>
    <name evidence="1" type="ORF">AXF42_Ash018313</name>
</gene>
<dbReference type="SUPFAM" id="SSF53335">
    <property type="entry name" value="S-adenosyl-L-methionine-dependent methyltransferases"/>
    <property type="match status" value="1"/>
</dbReference>
<evidence type="ECO:0000313" key="1">
    <source>
        <dbReference type="EMBL" id="PKA45762.1"/>
    </source>
</evidence>
<name>A0A2H9ZR48_9ASPA</name>
<dbReference type="AlphaFoldDB" id="A0A2H9ZR48"/>
<keyword evidence="2" id="KW-1185">Reference proteome</keyword>
<dbReference type="InterPro" id="IPR010719">
    <property type="entry name" value="MnmM_MeTrfase"/>
</dbReference>
<protein>
    <recommendedName>
        <fullName evidence="3">rRNA methylase YtqB</fullName>
    </recommendedName>
</protein>
<sequence>MLSSAPVRPFYLLPKFLGETLCFPPSARKNSRTLCPTCSSLFTGNSTVLRFPATTDGRTRAAVGGDECSSLEFKGMPFPISGSEDALMGFIAGKRKATELKTFLNLLKKGASTPQVASTPSMQVSPTMYSVWKNFIRGGDVVVDATCGNGYDTLAMLKLIADESGSGSVYGLDIQKSALENAAWLLRQYVNESERKLVELSLLCHSRMEEIVPKKTPVRLIAFNLGYLPGGDKTIITKPHTTLLALQAASRILRSEGLMSIVVYVGHPGGREELETVLSFSSSLPDESWVSFKFESVSRSNGPVLVFIFKK</sequence>
<dbReference type="EMBL" id="KZ454794">
    <property type="protein sequence ID" value="PKA45762.1"/>
    <property type="molecule type" value="Genomic_DNA"/>
</dbReference>
<evidence type="ECO:0000313" key="2">
    <source>
        <dbReference type="Proteomes" id="UP000236161"/>
    </source>
</evidence>
<reference evidence="1 2" key="1">
    <citation type="journal article" date="2017" name="Nature">
        <title>The Apostasia genome and the evolution of orchids.</title>
        <authorList>
            <person name="Zhang G.Q."/>
            <person name="Liu K.W."/>
            <person name="Li Z."/>
            <person name="Lohaus R."/>
            <person name="Hsiao Y.Y."/>
            <person name="Niu S.C."/>
            <person name="Wang J.Y."/>
            <person name="Lin Y.C."/>
            <person name="Xu Q."/>
            <person name="Chen L.J."/>
            <person name="Yoshida K."/>
            <person name="Fujiwara S."/>
            <person name="Wang Z.W."/>
            <person name="Zhang Y.Q."/>
            <person name="Mitsuda N."/>
            <person name="Wang M."/>
            <person name="Liu G.H."/>
            <person name="Pecoraro L."/>
            <person name="Huang H.X."/>
            <person name="Xiao X.J."/>
            <person name="Lin M."/>
            <person name="Wu X.Y."/>
            <person name="Wu W.L."/>
            <person name="Chen Y.Y."/>
            <person name="Chang S.B."/>
            <person name="Sakamoto S."/>
            <person name="Ohme-Takagi M."/>
            <person name="Yagi M."/>
            <person name="Zeng S.J."/>
            <person name="Shen C.Y."/>
            <person name="Yeh C.M."/>
            <person name="Luo Y.B."/>
            <person name="Tsai W.C."/>
            <person name="Van de Peer Y."/>
            <person name="Liu Z.J."/>
        </authorList>
    </citation>
    <scope>NUCLEOTIDE SEQUENCE [LARGE SCALE GENOMIC DNA]</scope>
    <source>
        <strain evidence="2">cv. Shenzhen</strain>
        <tissue evidence="1">Stem</tissue>
    </source>
</reference>
<organism evidence="1 2">
    <name type="scientific">Apostasia shenzhenica</name>
    <dbReference type="NCBI Taxonomy" id="1088818"/>
    <lineage>
        <taxon>Eukaryota</taxon>
        <taxon>Viridiplantae</taxon>
        <taxon>Streptophyta</taxon>
        <taxon>Embryophyta</taxon>
        <taxon>Tracheophyta</taxon>
        <taxon>Spermatophyta</taxon>
        <taxon>Magnoliopsida</taxon>
        <taxon>Liliopsida</taxon>
        <taxon>Asparagales</taxon>
        <taxon>Orchidaceae</taxon>
        <taxon>Apostasioideae</taxon>
        <taxon>Apostasia</taxon>
    </lineage>
</organism>
<dbReference type="PANTHER" id="PTHR35276">
    <property type="entry name" value="S-ADENOSYL-L-METHIONINE-DEPENDENT METHYLTRANSFERASES SUPERFAMILY PROTEIN"/>
    <property type="match status" value="1"/>
</dbReference>